<dbReference type="Pfam" id="PF19730">
    <property type="entry name" value="DUF6221"/>
    <property type="match status" value="1"/>
</dbReference>
<feature type="region of interest" description="Disordered" evidence="1">
    <location>
        <begin position="23"/>
        <end position="42"/>
    </location>
</feature>
<gene>
    <name evidence="2" type="ORF">SAMN05192584_108184</name>
</gene>
<dbReference type="RefSeq" id="WP_093849913.1">
    <property type="nucleotide sequence ID" value="NZ_FOSG01000008.1"/>
</dbReference>
<proteinExistence type="predicted"/>
<dbReference type="OrthoDB" id="4290974at2"/>
<dbReference type="InterPro" id="IPR046193">
    <property type="entry name" value="DUF6221"/>
</dbReference>
<dbReference type="AlphaFoldDB" id="A0A1I4C003"/>
<organism evidence="2 3">
    <name type="scientific">Streptomyces pini</name>
    <dbReference type="NCBI Taxonomy" id="1520580"/>
    <lineage>
        <taxon>Bacteria</taxon>
        <taxon>Bacillati</taxon>
        <taxon>Actinomycetota</taxon>
        <taxon>Actinomycetes</taxon>
        <taxon>Kitasatosporales</taxon>
        <taxon>Streptomycetaceae</taxon>
        <taxon>Streptomyces</taxon>
    </lineage>
</organism>
<accession>A0A1I4C003</accession>
<reference evidence="3" key="1">
    <citation type="submission" date="2016-10" db="EMBL/GenBank/DDBJ databases">
        <authorList>
            <person name="Varghese N."/>
            <person name="Submissions S."/>
        </authorList>
    </citation>
    <scope>NUCLEOTIDE SEQUENCE [LARGE SCALE GENOMIC DNA]</scope>
    <source>
        <strain evidence="3">PL19</strain>
    </source>
</reference>
<evidence type="ECO:0000313" key="2">
    <source>
        <dbReference type="EMBL" id="SFK73679.1"/>
    </source>
</evidence>
<name>A0A1I4C003_9ACTN</name>
<keyword evidence="3" id="KW-1185">Reference proteome</keyword>
<evidence type="ECO:0000256" key="1">
    <source>
        <dbReference type="SAM" id="MobiDB-lite"/>
    </source>
</evidence>
<evidence type="ECO:0000313" key="3">
    <source>
        <dbReference type="Proteomes" id="UP000198928"/>
    </source>
</evidence>
<sequence length="157" mass="17574">MNDLIAFLNARLDEDERAARAASGNTVIGEQGNWAPSPDGDEWEAHRSDDVDELLVALRPQLPRPADVMGGMWGAIVSDDPAFSQEPGADRPLPCLEHAARHDPARVLREVKAKRGILARVQNHAALMGWDEMHRDVLRLLVLPYADHPDRRPEWRP</sequence>
<dbReference type="EMBL" id="FOSG01000008">
    <property type="protein sequence ID" value="SFK73679.1"/>
    <property type="molecule type" value="Genomic_DNA"/>
</dbReference>
<dbReference type="Proteomes" id="UP000198928">
    <property type="component" value="Unassembled WGS sequence"/>
</dbReference>
<protein>
    <submittedName>
        <fullName evidence="2">Uncharacterized protein</fullName>
    </submittedName>
</protein>